<feature type="region of interest" description="Disordered" evidence="1">
    <location>
        <begin position="161"/>
        <end position="196"/>
    </location>
</feature>
<feature type="compositionally biased region" description="Low complexity" evidence="1">
    <location>
        <begin position="764"/>
        <end position="773"/>
    </location>
</feature>
<feature type="compositionally biased region" description="Acidic residues" evidence="1">
    <location>
        <begin position="597"/>
        <end position="611"/>
    </location>
</feature>
<feature type="compositionally biased region" description="Polar residues" evidence="1">
    <location>
        <begin position="681"/>
        <end position="693"/>
    </location>
</feature>
<feature type="compositionally biased region" description="Low complexity" evidence="1">
    <location>
        <begin position="1107"/>
        <end position="1123"/>
    </location>
</feature>
<dbReference type="InterPro" id="IPR001357">
    <property type="entry name" value="BRCT_dom"/>
</dbReference>
<feature type="compositionally biased region" description="Acidic residues" evidence="1">
    <location>
        <begin position="1082"/>
        <end position="1097"/>
    </location>
</feature>
<feature type="region of interest" description="Disordered" evidence="1">
    <location>
        <begin position="988"/>
        <end position="1033"/>
    </location>
</feature>
<feature type="compositionally biased region" description="Low complexity" evidence="1">
    <location>
        <begin position="1020"/>
        <end position="1031"/>
    </location>
</feature>
<evidence type="ECO:0000313" key="4">
    <source>
        <dbReference type="Proteomes" id="UP000650467"/>
    </source>
</evidence>
<organism evidence="3 4">
    <name type="scientific">Chlamydomonas incerta</name>
    <dbReference type="NCBI Taxonomy" id="51695"/>
    <lineage>
        <taxon>Eukaryota</taxon>
        <taxon>Viridiplantae</taxon>
        <taxon>Chlorophyta</taxon>
        <taxon>core chlorophytes</taxon>
        <taxon>Chlorophyceae</taxon>
        <taxon>CS clade</taxon>
        <taxon>Chlamydomonadales</taxon>
        <taxon>Chlamydomonadaceae</taxon>
        <taxon>Chlamydomonas</taxon>
    </lineage>
</organism>
<feature type="domain" description="BRCT" evidence="2">
    <location>
        <begin position="20"/>
        <end position="105"/>
    </location>
</feature>
<feature type="region of interest" description="Disordered" evidence="1">
    <location>
        <begin position="1386"/>
        <end position="1406"/>
    </location>
</feature>
<feature type="compositionally biased region" description="Low complexity" evidence="1">
    <location>
        <begin position="702"/>
        <end position="712"/>
    </location>
</feature>
<accession>A0A835ST80</accession>
<feature type="compositionally biased region" description="Acidic residues" evidence="1">
    <location>
        <begin position="1006"/>
        <end position="1016"/>
    </location>
</feature>
<dbReference type="OrthoDB" id="552788at2759"/>
<dbReference type="Proteomes" id="UP000650467">
    <property type="component" value="Unassembled WGS sequence"/>
</dbReference>
<feature type="compositionally biased region" description="Low complexity" evidence="1">
    <location>
        <begin position="538"/>
        <end position="554"/>
    </location>
</feature>
<comment type="caution">
    <text evidence="3">The sequence shown here is derived from an EMBL/GenBank/DDBJ whole genome shotgun (WGS) entry which is preliminary data.</text>
</comment>
<dbReference type="PROSITE" id="PS50172">
    <property type="entry name" value="BRCT"/>
    <property type="match status" value="1"/>
</dbReference>
<feature type="compositionally biased region" description="Low complexity" evidence="1">
    <location>
        <begin position="729"/>
        <end position="740"/>
    </location>
</feature>
<feature type="compositionally biased region" description="Basic and acidic residues" evidence="1">
    <location>
        <begin position="235"/>
        <end position="245"/>
    </location>
</feature>
<feature type="compositionally biased region" description="Pro residues" evidence="1">
    <location>
        <begin position="613"/>
        <end position="622"/>
    </location>
</feature>
<feature type="compositionally biased region" description="Gly residues" evidence="1">
    <location>
        <begin position="1166"/>
        <end position="1178"/>
    </location>
</feature>
<dbReference type="Gene3D" id="3.40.50.10190">
    <property type="entry name" value="BRCT domain"/>
    <property type="match status" value="1"/>
</dbReference>
<feature type="compositionally biased region" description="Basic and acidic residues" evidence="1">
    <location>
        <begin position="178"/>
        <end position="188"/>
    </location>
</feature>
<feature type="compositionally biased region" description="Acidic residues" evidence="1">
    <location>
        <begin position="406"/>
        <end position="416"/>
    </location>
</feature>
<feature type="region of interest" description="Disordered" evidence="1">
    <location>
        <begin position="874"/>
        <end position="893"/>
    </location>
</feature>
<feature type="region of interest" description="Disordered" evidence="1">
    <location>
        <begin position="1166"/>
        <end position="1185"/>
    </location>
</feature>
<feature type="region of interest" description="Disordered" evidence="1">
    <location>
        <begin position="267"/>
        <end position="306"/>
    </location>
</feature>
<feature type="compositionally biased region" description="Gly residues" evidence="1">
    <location>
        <begin position="425"/>
        <end position="434"/>
    </location>
</feature>
<feature type="compositionally biased region" description="Acidic residues" evidence="1">
    <location>
        <begin position="566"/>
        <end position="580"/>
    </location>
</feature>
<evidence type="ECO:0000313" key="3">
    <source>
        <dbReference type="EMBL" id="KAG2425451.1"/>
    </source>
</evidence>
<dbReference type="SUPFAM" id="SSF52113">
    <property type="entry name" value="BRCT domain"/>
    <property type="match status" value="1"/>
</dbReference>
<protein>
    <recommendedName>
        <fullName evidence="2">BRCT domain-containing protein</fullName>
    </recommendedName>
</protein>
<feature type="region of interest" description="Disordered" evidence="1">
    <location>
        <begin position="230"/>
        <end position="252"/>
    </location>
</feature>
<keyword evidence="4" id="KW-1185">Reference proteome</keyword>
<feature type="region of interest" description="Disordered" evidence="1">
    <location>
        <begin position="391"/>
        <end position="440"/>
    </location>
</feature>
<feature type="compositionally biased region" description="Low complexity" evidence="1">
    <location>
        <begin position="291"/>
        <end position="306"/>
    </location>
</feature>
<feature type="compositionally biased region" description="Low complexity" evidence="1">
    <location>
        <begin position="267"/>
        <end position="283"/>
    </location>
</feature>
<dbReference type="Pfam" id="PF12738">
    <property type="entry name" value="PTCB-BRCT"/>
    <property type="match status" value="1"/>
</dbReference>
<name>A0A835ST80_CHLIN</name>
<evidence type="ECO:0000259" key="2">
    <source>
        <dbReference type="PROSITE" id="PS50172"/>
    </source>
</evidence>
<reference evidence="3" key="1">
    <citation type="journal article" date="2020" name="bioRxiv">
        <title>Comparative genomics of Chlamydomonas.</title>
        <authorList>
            <person name="Craig R.J."/>
            <person name="Hasan A.R."/>
            <person name="Ness R.W."/>
            <person name="Keightley P.D."/>
        </authorList>
    </citation>
    <scope>NUCLEOTIDE SEQUENCE</scope>
    <source>
        <strain evidence="3">SAG 7.73</strain>
    </source>
</reference>
<feature type="region of interest" description="Disordered" evidence="1">
    <location>
        <begin position="535"/>
        <end position="773"/>
    </location>
</feature>
<feature type="region of interest" description="Disordered" evidence="1">
    <location>
        <begin position="1077"/>
        <end position="1123"/>
    </location>
</feature>
<feature type="region of interest" description="Disordered" evidence="1">
    <location>
        <begin position="325"/>
        <end position="370"/>
    </location>
</feature>
<feature type="compositionally biased region" description="Low complexity" evidence="1">
    <location>
        <begin position="661"/>
        <end position="671"/>
    </location>
</feature>
<gene>
    <name evidence="3" type="ORF">HXX76_013661</name>
</gene>
<dbReference type="InterPro" id="IPR036420">
    <property type="entry name" value="BRCT_dom_sf"/>
</dbReference>
<evidence type="ECO:0000256" key="1">
    <source>
        <dbReference type="SAM" id="MobiDB-lite"/>
    </source>
</evidence>
<proteinExistence type="predicted"/>
<dbReference type="SMART" id="SM00292">
    <property type="entry name" value="BRCT"/>
    <property type="match status" value="1"/>
</dbReference>
<sequence length="1433" mass="144919">MTSAVAGAAAEPLAQPASKVVITGSGFSTDEREVIRAWAQRLNAEYSGDLVCRKTTHLVSKDLLKQYASAKYYKALEWGIAIVSYRWLWDSMNAGRVLPLTAYKSDRPGPADAALRDAVTRIRKQQQVAAAAAAAAVPARGGRQPLQLLSVNDAGGRAAVTAQAGSSEDVLRAASGKPKSEKRPRELQHPPAIGVGPDEFTFDVPLLAGGGMPAPSPKLCLAALPQFGSGAAGEQRQEHTERTEGGDADGLQEGGEEIICETQAQPCSPSASACKRPPAAAACGDDQVGDQHQAPQPPAVASSSPSLEVGLSALGGTETISIAGGACSGAGDGGGEDNRTPTSGVSLDEPYVTRRGGGGQGASSHAPPMRPRRLQQRLDDVSACSDSCRVGGGGGGGGDGGRGDVAADDAGCEEASGEVSTPVGRPGGRGGGKGGHQHHSEAGADVVDLLTPTGVTPRAALGSVADGGVLLPPGMVAHGGAAVGAGAAAPAAPYAAASTAASEGSAGAAAAAVLYSGFDPPLAAVATVRKRLVRNDQRPGSAQQEQAQQRQQPQVLVRSGAREDAALEDALEGELEDSDVESPPQAPVLQDAAQAEALEDELEDRELEESDALPPPDPPQPPQSQRRRLRQGPGASASGGCVPAGVGTGARGPETLEAAVRRGPALLAAAAAPPPRPSLANSSVSVGSLRSMWQQRQEESRAAGAAGQSRRALTSAPTHMAQQQHEPEQQQQQQQRVLQEPATATAWHGVRIKPDPGAPAGDEGLPLGPPVDLAAPPLPAILLGPHIKTEPGAGAGAGAGVGVGAGAPGAARPRASERRRAAALATSSLVLEPESLAARAGHSHGAGADEAAAKASRRHRRAAVAAAFQATPTLADIGMGPDDDGAGDTDGACGYESAADLDAALAESQSHGDTGGAVSNTATGAAAAAGSGAYGGEEVSTPPAPEAGAGVAVDEEVPGFAAAGRGLLGPQAGPTTINRMLTLRTGGLTPLPAAQRRPLMPRTDWSESESDSEAGQEDYAAAAAAPTAATTARRKPGKAAAVAAAAAAAAAPPTAQRARKGAKAAAAAAAAARAYGDSDATVSEEDEGAEAQAESTDDDARDHDYRPAAAPAGSKPARAAGRAAGGAAARASIATAASSALLPSQTSRSQMLSYATTAYGDAAEGGGGSDADGAGGGAAFAPPPLTDDRSISRYLRRAARMADAYLRSLQPAAAAGAGGGAAALLRDGDVRVVKGLSRPPRSHTVRERHPGVTVKAVEFAEQVMLEPLRLLLNCRDRSRRARCPILALAAPAQPQQSATQQQGEQQQEAGAEEVFLAEPCVVYRLPSGEWWLEYYRYWSEADLGALAAGRGRPLTVPVDFVGRRELMRDTDRAHCRLTAVRGDLGVMRTKKPPPPPAAGRPGSSSRPAFCRFIFDSHTGEALTNQPVSDFVSG</sequence>
<feature type="compositionally biased region" description="Gly residues" evidence="1">
    <location>
        <begin position="391"/>
        <end position="400"/>
    </location>
</feature>
<dbReference type="EMBL" id="JAEHOC010000055">
    <property type="protein sequence ID" value="KAG2425451.1"/>
    <property type="molecule type" value="Genomic_DNA"/>
</dbReference>